<dbReference type="Proteomes" id="UP001302696">
    <property type="component" value="Chromosome"/>
</dbReference>
<proteinExistence type="predicted"/>
<protein>
    <recommendedName>
        <fullName evidence="3">Transposase</fullName>
    </recommendedName>
</protein>
<evidence type="ECO:0008006" key="3">
    <source>
        <dbReference type="Google" id="ProtNLM"/>
    </source>
</evidence>
<evidence type="ECO:0000313" key="2">
    <source>
        <dbReference type="Proteomes" id="UP001302696"/>
    </source>
</evidence>
<evidence type="ECO:0000313" key="1">
    <source>
        <dbReference type="EMBL" id="WPC22226.1"/>
    </source>
</evidence>
<dbReference type="EMBL" id="CP104778">
    <property type="protein sequence ID" value="WPC22226.1"/>
    <property type="molecule type" value="Genomic_DNA"/>
</dbReference>
<organism evidence="1 2">
    <name type="scientific">Pediococcus inopinatus</name>
    <dbReference type="NCBI Taxonomy" id="114090"/>
    <lineage>
        <taxon>Bacteria</taxon>
        <taxon>Bacillati</taxon>
        <taxon>Bacillota</taxon>
        <taxon>Bacilli</taxon>
        <taxon>Lactobacillales</taxon>
        <taxon>Lactobacillaceae</taxon>
        <taxon>Pediococcus</taxon>
    </lineage>
</organism>
<reference evidence="2" key="1">
    <citation type="submission" date="2024-06" db="EMBL/GenBank/DDBJ databases">
        <authorList>
            <person name="Chang H.C."/>
            <person name="Mun S.Y."/>
        </authorList>
    </citation>
    <scope>NUCLEOTIDE SEQUENCE [LARGE SCALE GENOMIC DNA]</scope>
    <source>
        <strain evidence="2">KT1</strain>
    </source>
</reference>
<keyword evidence="2" id="KW-1185">Reference proteome</keyword>
<accession>A0ABZ0Q5H6</accession>
<gene>
    <name evidence="1" type="ORF">N6G96_03110</name>
</gene>
<dbReference type="RefSeq" id="WP_057773488.1">
    <property type="nucleotide sequence ID" value="NZ_BBIM01000036.1"/>
</dbReference>
<sequence>MPNTNINLFKTDPEFSKLVQPLLTDIDQKTAQHLKSDRTLIPLIAMLVQGTTDLIEFQTQQALDLFNRKRF</sequence>
<name>A0ABZ0Q5H6_9LACO</name>